<feature type="signal peptide" evidence="1">
    <location>
        <begin position="1"/>
        <end position="19"/>
    </location>
</feature>
<feature type="domain" description="C-type lectin" evidence="2">
    <location>
        <begin position="110"/>
        <end position="239"/>
    </location>
</feature>
<dbReference type="AlphaFoldDB" id="A0A6J8AMQ5"/>
<dbReference type="InterPro" id="IPR050111">
    <property type="entry name" value="C-type_lectin/snaclec_domain"/>
</dbReference>
<dbReference type="SUPFAM" id="SSF57414">
    <property type="entry name" value="Hairpin loop containing domain-like"/>
    <property type="match status" value="1"/>
</dbReference>
<dbReference type="CDD" id="cd00037">
    <property type="entry name" value="CLECT"/>
    <property type="match status" value="1"/>
</dbReference>
<keyword evidence="4" id="KW-1185">Reference proteome</keyword>
<feature type="chain" id="PRO_5026744629" description="C-type lectin domain-containing protein" evidence="1">
    <location>
        <begin position="20"/>
        <end position="243"/>
    </location>
</feature>
<dbReference type="SMART" id="SM00034">
    <property type="entry name" value="CLECT"/>
    <property type="match status" value="1"/>
</dbReference>
<evidence type="ECO:0000313" key="4">
    <source>
        <dbReference type="Proteomes" id="UP000507470"/>
    </source>
</evidence>
<evidence type="ECO:0000256" key="1">
    <source>
        <dbReference type="SAM" id="SignalP"/>
    </source>
</evidence>
<proteinExistence type="predicted"/>
<dbReference type="OrthoDB" id="10032136at2759"/>
<evidence type="ECO:0000259" key="2">
    <source>
        <dbReference type="PROSITE" id="PS50041"/>
    </source>
</evidence>
<protein>
    <recommendedName>
        <fullName evidence="2">C-type lectin domain-containing protein</fullName>
    </recommendedName>
</protein>
<gene>
    <name evidence="3" type="ORF">MCOR_9523</name>
</gene>
<accession>A0A6J8AMQ5</accession>
<dbReference type="Gene3D" id="3.10.100.10">
    <property type="entry name" value="Mannose-Binding Protein A, subunit A"/>
    <property type="match status" value="1"/>
</dbReference>
<dbReference type="EMBL" id="CACVKT020001739">
    <property type="protein sequence ID" value="CAC5370861.1"/>
    <property type="molecule type" value="Genomic_DNA"/>
</dbReference>
<dbReference type="Pfam" id="PF00024">
    <property type="entry name" value="PAN_1"/>
    <property type="match status" value="1"/>
</dbReference>
<dbReference type="InterPro" id="IPR016186">
    <property type="entry name" value="C-type_lectin-like/link_sf"/>
</dbReference>
<evidence type="ECO:0000313" key="3">
    <source>
        <dbReference type="EMBL" id="CAC5370861.1"/>
    </source>
</evidence>
<dbReference type="PANTHER" id="PTHR22803">
    <property type="entry name" value="MANNOSE, PHOSPHOLIPASE, LECTIN RECEPTOR RELATED"/>
    <property type="match status" value="1"/>
</dbReference>
<dbReference type="PROSITE" id="PS50041">
    <property type="entry name" value="C_TYPE_LECTIN_2"/>
    <property type="match status" value="1"/>
</dbReference>
<name>A0A6J8AMQ5_MYTCO</name>
<dbReference type="Proteomes" id="UP000507470">
    <property type="component" value="Unassembled WGS sequence"/>
</dbReference>
<dbReference type="SUPFAM" id="SSF56436">
    <property type="entry name" value="C-type lectin-like"/>
    <property type="match status" value="1"/>
</dbReference>
<dbReference type="InterPro" id="IPR001304">
    <property type="entry name" value="C-type_lectin-like"/>
</dbReference>
<dbReference type="InterPro" id="IPR016187">
    <property type="entry name" value="CTDL_fold"/>
</dbReference>
<dbReference type="Gene3D" id="3.50.4.10">
    <property type="entry name" value="Hepatocyte Growth Factor"/>
    <property type="match status" value="1"/>
</dbReference>
<reference evidence="3 4" key="1">
    <citation type="submission" date="2020-06" db="EMBL/GenBank/DDBJ databases">
        <authorList>
            <person name="Li R."/>
            <person name="Bekaert M."/>
        </authorList>
    </citation>
    <scope>NUCLEOTIDE SEQUENCE [LARGE SCALE GENOMIC DNA]</scope>
    <source>
        <strain evidence="4">wild</strain>
    </source>
</reference>
<dbReference type="Pfam" id="PF00059">
    <property type="entry name" value="Lectin_C"/>
    <property type="match status" value="1"/>
</dbReference>
<dbReference type="InterPro" id="IPR003609">
    <property type="entry name" value="Pan_app"/>
</dbReference>
<keyword evidence="1" id="KW-0732">Signal</keyword>
<organism evidence="3 4">
    <name type="scientific">Mytilus coruscus</name>
    <name type="common">Sea mussel</name>
    <dbReference type="NCBI Taxonomy" id="42192"/>
    <lineage>
        <taxon>Eukaryota</taxon>
        <taxon>Metazoa</taxon>
        <taxon>Spiralia</taxon>
        <taxon>Lophotrochozoa</taxon>
        <taxon>Mollusca</taxon>
        <taxon>Bivalvia</taxon>
        <taxon>Autobranchia</taxon>
        <taxon>Pteriomorphia</taxon>
        <taxon>Mytilida</taxon>
        <taxon>Mytiloidea</taxon>
        <taxon>Mytilidae</taxon>
        <taxon>Mytilinae</taxon>
        <taxon>Mytilus</taxon>
    </lineage>
</organism>
<sequence>MDAFYVLNFLLMNVITSIADMQLMFFNVYKNQKVLSNYQMHRTFYLSSKEECAIYCLNTLTCWSASYRSITGECGPSSRSARSEPSTTHDDPEWIILNRNVECYDNWIPDRDSCYLVSDVSMTWKEAEGHCKRYDSSLVEIHDTNKRDLLKSLLESQNRTHTTNGQLLDKFFWIGGYGHSNDFYWKSTGYPISFQNWNTGNPLPIPGGNYEDWCLEMVQRKDLKWNYALCNATVSFVCERKKN</sequence>